<evidence type="ECO:0000313" key="7">
    <source>
        <dbReference type="Proteomes" id="UP000190625"/>
    </source>
</evidence>
<dbReference type="PANTHER" id="PTHR11986:SF79">
    <property type="entry name" value="ACETYLORNITHINE AMINOTRANSFERASE, MITOCHONDRIAL"/>
    <property type="match status" value="1"/>
</dbReference>
<dbReference type="InterPro" id="IPR005814">
    <property type="entry name" value="Aminotrans_3"/>
</dbReference>
<dbReference type="PIRSF" id="PIRSF000521">
    <property type="entry name" value="Transaminase_4ab_Lys_Orn"/>
    <property type="match status" value="1"/>
</dbReference>
<dbReference type="PROSITE" id="PS00600">
    <property type="entry name" value="AA_TRANSFER_CLASS_3"/>
    <property type="match status" value="1"/>
</dbReference>
<protein>
    <submittedName>
        <fullName evidence="6">Putrescine aminotransferase</fullName>
    </submittedName>
</protein>
<proteinExistence type="inferred from homology"/>
<dbReference type="EMBL" id="FUWM01000018">
    <property type="protein sequence ID" value="SJZ88751.1"/>
    <property type="molecule type" value="Genomic_DNA"/>
</dbReference>
<dbReference type="PANTHER" id="PTHR11986">
    <property type="entry name" value="AMINOTRANSFERASE CLASS III"/>
    <property type="match status" value="1"/>
</dbReference>
<gene>
    <name evidence="6" type="ORF">SAMN02745118_02105</name>
</gene>
<sequence>MDLATRTINNYEEYLNPALARLFRFMGLDDIEVEAEGIRIKDSNGNEYIDCLSGYGSLNFGHSPQEIVTAVKEQLDKMSLSSKVLFNHHLADFSAKLAEITPGDLQYSFVCNSGTEAVEGALKLAKLYTNKAEIISTVNSFHGKSMGSLSATGRKQYKEPFKPLVPNFKHVPFGDLKALIKAITSETAAVIIEPIQGEGGIVLPPAGYLQGVRSLCDQKNILMIVDEVQTGLGRTGTNFAVEAEGVVPDIMALAKSLGGGVMPVGAFIARTKVWEPFLEAPLIHTSTFGGNPLAAVAGKKALEILERDNLALKAKEMGELFLNKLKSLQVQYPELIKDVRGRGLMIGIELMNEGIGGMLISELTNRHLLAAYTLNQPRVIRIEPPLIITSEDIEEIMDIFNDAFAAVAALNSVGESIS</sequence>
<evidence type="ECO:0000256" key="2">
    <source>
        <dbReference type="ARBA" id="ARBA00022576"/>
    </source>
</evidence>
<dbReference type="CDD" id="cd00610">
    <property type="entry name" value="OAT_like"/>
    <property type="match status" value="1"/>
</dbReference>
<dbReference type="OrthoDB" id="9807885at2"/>
<evidence type="ECO:0000256" key="5">
    <source>
        <dbReference type="RuleBase" id="RU003560"/>
    </source>
</evidence>
<dbReference type="FunFam" id="3.40.640.10:FF:000004">
    <property type="entry name" value="Acetylornithine aminotransferase"/>
    <property type="match status" value="1"/>
</dbReference>
<comment type="cofactor">
    <cofactor evidence="1">
        <name>pyridoxal 5'-phosphate</name>
        <dbReference type="ChEBI" id="CHEBI:597326"/>
    </cofactor>
</comment>
<evidence type="ECO:0000313" key="6">
    <source>
        <dbReference type="EMBL" id="SJZ88751.1"/>
    </source>
</evidence>
<keyword evidence="7" id="KW-1185">Reference proteome</keyword>
<dbReference type="InterPro" id="IPR050103">
    <property type="entry name" value="Class-III_PLP-dep_AT"/>
</dbReference>
<reference evidence="7" key="1">
    <citation type="submission" date="2017-02" db="EMBL/GenBank/DDBJ databases">
        <authorList>
            <person name="Varghese N."/>
            <person name="Submissions S."/>
        </authorList>
    </citation>
    <scope>NUCLEOTIDE SEQUENCE [LARGE SCALE GENOMIC DNA]</scope>
    <source>
        <strain evidence="7">ATCC BAA-73</strain>
    </source>
</reference>
<dbReference type="Pfam" id="PF00202">
    <property type="entry name" value="Aminotran_3"/>
    <property type="match status" value="1"/>
</dbReference>
<dbReference type="InterPro" id="IPR015421">
    <property type="entry name" value="PyrdxlP-dep_Trfase_major"/>
</dbReference>
<dbReference type="GO" id="GO:0042802">
    <property type="term" value="F:identical protein binding"/>
    <property type="evidence" value="ECO:0007669"/>
    <property type="project" value="TreeGrafter"/>
</dbReference>
<evidence type="ECO:0000256" key="3">
    <source>
        <dbReference type="ARBA" id="ARBA00022679"/>
    </source>
</evidence>
<dbReference type="GO" id="GO:0008483">
    <property type="term" value="F:transaminase activity"/>
    <property type="evidence" value="ECO:0007669"/>
    <property type="project" value="UniProtKB-KW"/>
</dbReference>
<dbReference type="Gene3D" id="3.90.1150.10">
    <property type="entry name" value="Aspartate Aminotransferase, domain 1"/>
    <property type="match status" value="1"/>
</dbReference>
<dbReference type="Gene3D" id="3.40.640.10">
    <property type="entry name" value="Type I PLP-dependent aspartate aminotransferase-like (Major domain)"/>
    <property type="match status" value="1"/>
</dbReference>
<keyword evidence="4 5" id="KW-0663">Pyridoxal phosphate</keyword>
<dbReference type="InterPro" id="IPR015424">
    <property type="entry name" value="PyrdxlP-dep_Trfase"/>
</dbReference>
<accession>A0A1T4PBJ5</accession>
<evidence type="ECO:0000256" key="1">
    <source>
        <dbReference type="ARBA" id="ARBA00001933"/>
    </source>
</evidence>
<organism evidence="6 7">
    <name type="scientific">Selenihalanaerobacter shriftii</name>
    <dbReference type="NCBI Taxonomy" id="142842"/>
    <lineage>
        <taxon>Bacteria</taxon>
        <taxon>Bacillati</taxon>
        <taxon>Bacillota</taxon>
        <taxon>Clostridia</taxon>
        <taxon>Halanaerobiales</taxon>
        <taxon>Halobacteroidaceae</taxon>
        <taxon>Selenihalanaerobacter</taxon>
    </lineage>
</organism>
<dbReference type="SUPFAM" id="SSF53383">
    <property type="entry name" value="PLP-dependent transferases"/>
    <property type="match status" value="1"/>
</dbReference>
<dbReference type="Proteomes" id="UP000190625">
    <property type="component" value="Unassembled WGS sequence"/>
</dbReference>
<dbReference type="STRING" id="142842.SAMN02745118_02105"/>
<evidence type="ECO:0000256" key="4">
    <source>
        <dbReference type="ARBA" id="ARBA00022898"/>
    </source>
</evidence>
<dbReference type="InterPro" id="IPR049704">
    <property type="entry name" value="Aminotrans_3_PPA_site"/>
</dbReference>
<dbReference type="RefSeq" id="WP_078810544.1">
    <property type="nucleotide sequence ID" value="NZ_FUWM01000018.1"/>
</dbReference>
<dbReference type="AlphaFoldDB" id="A0A1T4PBJ5"/>
<name>A0A1T4PBJ5_9FIRM</name>
<comment type="similarity">
    <text evidence="5">Belongs to the class-III pyridoxal-phosphate-dependent aminotransferase family.</text>
</comment>
<keyword evidence="2 6" id="KW-0032">Aminotransferase</keyword>
<keyword evidence="3 6" id="KW-0808">Transferase</keyword>
<dbReference type="GO" id="GO:0030170">
    <property type="term" value="F:pyridoxal phosphate binding"/>
    <property type="evidence" value="ECO:0007669"/>
    <property type="project" value="InterPro"/>
</dbReference>
<dbReference type="InterPro" id="IPR015422">
    <property type="entry name" value="PyrdxlP-dep_Trfase_small"/>
</dbReference>